<evidence type="ECO:0000259" key="8">
    <source>
        <dbReference type="PROSITE" id="PS50071"/>
    </source>
</evidence>
<keyword evidence="3 6" id="KW-0238">DNA-binding</keyword>
<feature type="domain" description="Homeobox" evidence="8">
    <location>
        <begin position="132"/>
        <end position="195"/>
    </location>
</feature>
<reference evidence="9" key="3">
    <citation type="submission" date="2025-09" db="UniProtKB">
        <authorList>
            <consortium name="Ensembl"/>
        </authorList>
    </citation>
    <scope>IDENTIFICATION</scope>
</reference>
<feature type="region of interest" description="Disordered" evidence="7">
    <location>
        <begin position="251"/>
        <end position="337"/>
    </location>
</feature>
<organism evidence="9 10">
    <name type="scientific">Hucho hucho</name>
    <name type="common">huchen</name>
    <dbReference type="NCBI Taxonomy" id="62062"/>
    <lineage>
        <taxon>Eukaryota</taxon>
        <taxon>Metazoa</taxon>
        <taxon>Chordata</taxon>
        <taxon>Craniata</taxon>
        <taxon>Vertebrata</taxon>
        <taxon>Euteleostomi</taxon>
        <taxon>Actinopterygii</taxon>
        <taxon>Neopterygii</taxon>
        <taxon>Teleostei</taxon>
        <taxon>Protacanthopterygii</taxon>
        <taxon>Salmoniformes</taxon>
        <taxon>Salmonidae</taxon>
        <taxon>Salmoninae</taxon>
        <taxon>Hucho</taxon>
    </lineage>
</organism>
<evidence type="ECO:0000256" key="5">
    <source>
        <dbReference type="ARBA" id="ARBA00023242"/>
    </source>
</evidence>
<reference evidence="10" key="1">
    <citation type="submission" date="2018-06" db="EMBL/GenBank/DDBJ databases">
        <title>Genome assembly of Danube salmon.</title>
        <authorList>
            <person name="Macqueen D.J."/>
            <person name="Gundappa M.K."/>
        </authorList>
    </citation>
    <scope>NUCLEOTIDE SEQUENCE [LARGE SCALE GENOMIC DNA]</scope>
</reference>
<dbReference type="InterPro" id="IPR008422">
    <property type="entry name" value="KN_HD"/>
</dbReference>
<evidence type="ECO:0000256" key="1">
    <source>
        <dbReference type="ARBA" id="ARBA00004123"/>
    </source>
</evidence>
<dbReference type="Gene3D" id="1.10.10.60">
    <property type="entry name" value="Homeodomain-like"/>
    <property type="match status" value="1"/>
</dbReference>
<dbReference type="PANTHER" id="PTHR11211:SF16">
    <property type="entry name" value="IROQUOIS-CLASS HOMEODOMAIN PROTEIN IRX-4"/>
    <property type="match status" value="1"/>
</dbReference>
<keyword evidence="5 6" id="KW-0539">Nucleus</keyword>
<feature type="compositionally biased region" description="Polar residues" evidence="7">
    <location>
        <begin position="284"/>
        <end position="298"/>
    </location>
</feature>
<dbReference type="Proteomes" id="UP000314982">
    <property type="component" value="Unassembled WGS sequence"/>
</dbReference>
<dbReference type="GO" id="GO:0048468">
    <property type="term" value="P:cell development"/>
    <property type="evidence" value="ECO:0007669"/>
    <property type="project" value="TreeGrafter"/>
</dbReference>
<dbReference type="PROSITE" id="PS50071">
    <property type="entry name" value="HOMEOBOX_2"/>
    <property type="match status" value="1"/>
</dbReference>
<evidence type="ECO:0000256" key="6">
    <source>
        <dbReference type="PROSITE-ProRule" id="PRU00108"/>
    </source>
</evidence>
<reference evidence="9" key="2">
    <citation type="submission" date="2025-08" db="UniProtKB">
        <authorList>
            <consortium name="Ensembl"/>
        </authorList>
    </citation>
    <scope>IDENTIFICATION</scope>
</reference>
<evidence type="ECO:0000256" key="2">
    <source>
        <dbReference type="ARBA" id="ARBA00008446"/>
    </source>
</evidence>
<keyword evidence="10" id="KW-1185">Reference proteome</keyword>
<feature type="region of interest" description="Disordered" evidence="7">
    <location>
        <begin position="195"/>
        <end position="231"/>
    </location>
</feature>
<sequence length="497" mass="55428">MAYPQLGYPYSPTHQFLMSTSSLANCFEPGGRSLLDSGVTHPSPQPLRCPVYESRLLGSPGQEIPTPAIGLGVYGAGYGKSQGYYGTCGGDATALYGTLESKDGTSAHVGASQTPAYYPYDYAFGQYPYDRYGAAARRKNATRETTSTLKAWLQEHQKNPYPTKGEKIMLAIITKMTLTQVSTWFANARRRLKKENKVTWSPRANKSSDERGCEDDSDGVEGSQEEEPIKHSVTGRCVDLKQSDLEDFDLLESDGSDCDPKHRFHSKDTPVHTPPDHRHHPKDPSNSPLTHTPDTLQHGNERLPQSADCLKNTPDHDRTTNSFYTQRDLRSTESSKPNIWSIAQTATIQPEFSPCMHTATPSESLSPGGYLTEVPHLKVRAAEQQDSPVATLRDWVDGVFHDPLFRQSSFKPVLSKSAMDRVLIFKLPTCSPSKMIPSFNRLECFGLFNHLNTLIICFLMIWEVGTQSILVAYTFFQTCYNNLKHDSTMFPLKPSRA</sequence>
<protein>
    <submittedName>
        <fullName evidence="9">Iroquois homeobox 4b</fullName>
    </submittedName>
</protein>
<dbReference type="PROSITE" id="PS00027">
    <property type="entry name" value="HOMEOBOX_1"/>
    <property type="match status" value="1"/>
</dbReference>
<evidence type="ECO:0000256" key="3">
    <source>
        <dbReference type="ARBA" id="ARBA00023125"/>
    </source>
</evidence>
<dbReference type="SUPFAM" id="SSF46689">
    <property type="entry name" value="Homeodomain-like"/>
    <property type="match status" value="1"/>
</dbReference>
<evidence type="ECO:0000256" key="4">
    <source>
        <dbReference type="ARBA" id="ARBA00023155"/>
    </source>
</evidence>
<dbReference type="AlphaFoldDB" id="A0A4W5PSF5"/>
<comment type="similarity">
    <text evidence="2">Belongs to the TALE/IRO homeobox family.</text>
</comment>
<dbReference type="GO" id="GO:0030182">
    <property type="term" value="P:neuron differentiation"/>
    <property type="evidence" value="ECO:0007669"/>
    <property type="project" value="TreeGrafter"/>
</dbReference>
<evidence type="ECO:0000313" key="9">
    <source>
        <dbReference type="Ensembl" id="ENSHHUP00000067681.1"/>
    </source>
</evidence>
<dbReference type="InterPro" id="IPR001356">
    <property type="entry name" value="HD"/>
</dbReference>
<name>A0A4W5PSF5_9TELE</name>
<dbReference type="CDD" id="cd00086">
    <property type="entry name" value="homeodomain"/>
    <property type="match status" value="1"/>
</dbReference>
<evidence type="ECO:0000313" key="10">
    <source>
        <dbReference type="Proteomes" id="UP000314982"/>
    </source>
</evidence>
<dbReference type="GeneTree" id="ENSGT00940000158596"/>
<dbReference type="GO" id="GO:0005634">
    <property type="term" value="C:nucleus"/>
    <property type="evidence" value="ECO:0007669"/>
    <property type="project" value="UniProtKB-SubCell"/>
</dbReference>
<dbReference type="GO" id="GO:0000978">
    <property type="term" value="F:RNA polymerase II cis-regulatory region sequence-specific DNA binding"/>
    <property type="evidence" value="ECO:0007669"/>
    <property type="project" value="TreeGrafter"/>
</dbReference>
<dbReference type="PANTHER" id="PTHR11211">
    <property type="entry name" value="IROQUOIS-CLASS HOMEODOMAIN PROTEIN IRX"/>
    <property type="match status" value="1"/>
</dbReference>
<dbReference type="STRING" id="62062.ENSHHUP00000067681"/>
<feature type="compositionally biased region" description="Basic and acidic residues" evidence="7">
    <location>
        <begin position="258"/>
        <end position="276"/>
    </location>
</feature>
<dbReference type="Ensembl" id="ENSHHUT00000069957.1">
    <property type="protein sequence ID" value="ENSHHUP00000067681.1"/>
    <property type="gene ID" value="ENSHHUG00000039824.1"/>
</dbReference>
<dbReference type="GO" id="GO:0000981">
    <property type="term" value="F:DNA-binding transcription factor activity, RNA polymerase II-specific"/>
    <property type="evidence" value="ECO:0007669"/>
    <property type="project" value="InterPro"/>
</dbReference>
<dbReference type="FunFam" id="1.10.10.60:FF:000003">
    <property type="entry name" value="Iroquois-class homeobox protein IRX"/>
    <property type="match status" value="1"/>
</dbReference>
<evidence type="ECO:0000256" key="7">
    <source>
        <dbReference type="SAM" id="MobiDB-lite"/>
    </source>
</evidence>
<dbReference type="InterPro" id="IPR009057">
    <property type="entry name" value="Homeodomain-like_sf"/>
</dbReference>
<keyword evidence="4 6" id="KW-0371">Homeobox</keyword>
<dbReference type="SMART" id="SM00389">
    <property type="entry name" value="HOX"/>
    <property type="match status" value="1"/>
</dbReference>
<dbReference type="InterPro" id="IPR017970">
    <property type="entry name" value="Homeobox_CS"/>
</dbReference>
<comment type="subcellular location">
    <subcellularLocation>
        <location evidence="1 6">Nucleus</location>
    </subcellularLocation>
</comment>
<accession>A0A4W5PSF5</accession>
<feature type="DNA-binding region" description="Homeobox" evidence="6">
    <location>
        <begin position="134"/>
        <end position="196"/>
    </location>
</feature>
<proteinExistence type="inferred from homology"/>
<dbReference type="Pfam" id="PF05920">
    <property type="entry name" value="Homeobox_KN"/>
    <property type="match status" value="1"/>
</dbReference>
<feature type="compositionally biased region" description="Acidic residues" evidence="7">
    <location>
        <begin position="212"/>
        <end position="226"/>
    </location>
</feature>